<dbReference type="OrthoDB" id="246012at2157"/>
<dbReference type="KEGG" id="cma:Cmaq_1897"/>
<keyword evidence="4" id="KW-1185">Reference proteome</keyword>
<gene>
    <name evidence="3" type="ordered locus">Cmaq_1897</name>
</gene>
<dbReference type="GO" id="GO:0033922">
    <property type="term" value="F:peptidoglycan beta-N-acetylmuramidase activity"/>
    <property type="evidence" value="ECO:0007669"/>
    <property type="project" value="InterPro"/>
</dbReference>
<dbReference type="Proteomes" id="UP000001137">
    <property type="component" value="Chromosome"/>
</dbReference>
<evidence type="ECO:0000313" key="4">
    <source>
        <dbReference type="Proteomes" id="UP000001137"/>
    </source>
</evidence>
<dbReference type="EMBL" id="CP000852">
    <property type="protein sequence ID" value="ABW02714.1"/>
    <property type="molecule type" value="Genomic_DNA"/>
</dbReference>
<dbReference type="PANTHER" id="PTHR42915">
    <property type="entry name" value="HYPOTHETICAL 460 KDA PROTEIN IN FEUA-SIGW INTERGENIC REGION [PRECURSOR]"/>
    <property type="match status" value="1"/>
</dbReference>
<dbReference type="eggNOG" id="arCOG06950">
    <property type="taxonomic scope" value="Archaea"/>
</dbReference>
<evidence type="ECO:0000313" key="3">
    <source>
        <dbReference type="EMBL" id="ABW02714.1"/>
    </source>
</evidence>
<dbReference type="InterPro" id="IPR048502">
    <property type="entry name" value="NamZ_N"/>
</dbReference>
<dbReference type="InterPro" id="IPR008302">
    <property type="entry name" value="NamZ"/>
</dbReference>
<dbReference type="InterPro" id="IPR048503">
    <property type="entry name" value="NamZ_C"/>
</dbReference>
<feature type="domain" description="Peptidoglycan beta-N-acetylmuramidase NamZ C-terminal" evidence="2">
    <location>
        <begin position="228"/>
        <end position="384"/>
    </location>
</feature>
<accession>A8MBI1</accession>
<dbReference type="PANTHER" id="PTHR42915:SF1">
    <property type="entry name" value="PEPTIDOGLYCAN BETA-N-ACETYLMURAMIDASE NAMZ"/>
    <property type="match status" value="1"/>
</dbReference>
<dbReference type="Pfam" id="PF07075">
    <property type="entry name" value="NamZ_N"/>
    <property type="match status" value="1"/>
</dbReference>
<dbReference type="HOGENOM" id="CLU_033227_1_0_2"/>
<feature type="domain" description="Peptidoglycan beta-N-acetylmuramidase NamZ N-terminal" evidence="1">
    <location>
        <begin position="26"/>
        <end position="223"/>
    </location>
</feature>
<reference evidence="3 4" key="1">
    <citation type="submission" date="2007-10" db="EMBL/GenBank/DDBJ databases">
        <title>Complete sequence of Caldivirga maquilingensis IC-167.</title>
        <authorList>
            <consortium name="US DOE Joint Genome Institute"/>
            <person name="Copeland A."/>
            <person name="Lucas S."/>
            <person name="Lapidus A."/>
            <person name="Barry K."/>
            <person name="Glavina del Rio T."/>
            <person name="Dalin E."/>
            <person name="Tice H."/>
            <person name="Pitluck S."/>
            <person name="Saunders E."/>
            <person name="Brettin T."/>
            <person name="Bruce D."/>
            <person name="Detter J.C."/>
            <person name="Han C."/>
            <person name="Schmutz J."/>
            <person name="Larimer F."/>
            <person name="Land M."/>
            <person name="Hauser L."/>
            <person name="Kyrpides N."/>
            <person name="Ivanova N."/>
            <person name="Biddle J.F."/>
            <person name="Zhang Z."/>
            <person name="Fitz-Gibbon S.T."/>
            <person name="Lowe T.M."/>
            <person name="Saltikov C."/>
            <person name="House C.H."/>
            <person name="Richardson P."/>
        </authorList>
    </citation>
    <scope>NUCLEOTIDE SEQUENCE [LARGE SCALE GENOMIC DNA]</scope>
    <source>
        <strain evidence="4">ATCC 700844 / DSM 13496 / JCM 10307 / IC-167</strain>
    </source>
</reference>
<dbReference type="Gene3D" id="3.90.1150.140">
    <property type="match status" value="1"/>
</dbReference>
<proteinExistence type="predicted"/>
<sequence>MRAVVRNGVQVFIDDGYVNDLRDRKVGVVTNHSGYYPGRGHLIDLLIENGVKVEAIFTPEHGLRGLLPAGESYSDESYKGIPVYSLYGPRRKPPVNILKELNAVIYSIQDVGVRFYTYISTLYYTLEAAGEAGVKVIVLDNPNPLTGTVVEGPILEAALRSFVGIWSIPIRYGLTAGELAMLFNNEANLKAEVEVIKLDDWRRGMWFDETGLPWVKPSPAIVDLNSALMYPGIGLFEGTNVNEGRGTDEPFRVIGAPWLNNVKLIDEASQLGLRGVDLTPIEYRPLGTGVKYNGEECRGVEITVKDRESLRPVKLAFTLIYLLSRIHPREFKFLEHDGVYHFDYLVGRRGVRELLMGGKLDEALSIIDEGISEYMKGIRGYLMYY</sequence>
<organism evidence="3 4">
    <name type="scientific">Caldivirga maquilingensis (strain ATCC 700844 / DSM 13496 / JCM 10307 / IC-167)</name>
    <dbReference type="NCBI Taxonomy" id="397948"/>
    <lineage>
        <taxon>Archaea</taxon>
        <taxon>Thermoproteota</taxon>
        <taxon>Thermoprotei</taxon>
        <taxon>Thermoproteales</taxon>
        <taxon>Thermoproteaceae</taxon>
        <taxon>Caldivirga</taxon>
    </lineage>
</organism>
<dbReference type="PIRSF" id="PIRSF016719">
    <property type="entry name" value="UCP016719"/>
    <property type="match status" value="1"/>
</dbReference>
<dbReference type="Pfam" id="PF20732">
    <property type="entry name" value="NamZ_C"/>
    <property type="match status" value="1"/>
</dbReference>
<dbReference type="Gene3D" id="3.40.50.12170">
    <property type="entry name" value="Uncharacterised protein PF07075, DUF1343"/>
    <property type="match status" value="1"/>
</dbReference>
<protein>
    <submittedName>
        <fullName evidence="3">Uncharacterized conserved protein UCP016719</fullName>
    </submittedName>
</protein>
<dbReference type="RefSeq" id="WP_012186933.1">
    <property type="nucleotide sequence ID" value="NC_009954.1"/>
</dbReference>
<dbReference type="STRING" id="397948.Cmaq_1897"/>
<evidence type="ECO:0000259" key="2">
    <source>
        <dbReference type="Pfam" id="PF20732"/>
    </source>
</evidence>
<dbReference type="AlphaFoldDB" id="A8MBI1"/>
<evidence type="ECO:0000259" key="1">
    <source>
        <dbReference type="Pfam" id="PF07075"/>
    </source>
</evidence>
<dbReference type="GeneID" id="5709980"/>
<name>A8MBI1_CALMQ</name>